<accession>A0A8E0VG38</accession>
<dbReference type="GO" id="GO:0047280">
    <property type="term" value="F:nicotinamide phosphoribosyltransferase activity"/>
    <property type="evidence" value="ECO:0007669"/>
    <property type="project" value="TreeGrafter"/>
</dbReference>
<sequence>MLNSTSSRSFTRIDCPMLSPTSDYLDNIILLCDSYKSAAIGGLAHLVNFRGTDTLPALILARKFYNCPMAGSSIPATEHR</sequence>
<keyword evidence="1" id="KW-0328">Glycosyltransferase</keyword>
<dbReference type="PANTHER" id="PTHR43816:SF1">
    <property type="entry name" value="NICOTINAMIDE PHOSPHORIBOSYLTRANSFERASE"/>
    <property type="match status" value="1"/>
</dbReference>
<keyword evidence="1" id="KW-0808">Transferase</keyword>
<evidence type="ECO:0000313" key="2">
    <source>
        <dbReference type="Proteomes" id="UP000728185"/>
    </source>
</evidence>
<dbReference type="AlphaFoldDB" id="A0A8E0VG38"/>
<protein>
    <submittedName>
        <fullName evidence="1">Nicotinamide phosphoribosyltransferase</fullName>
    </submittedName>
</protein>
<gene>
    <name evidence="1" type="ORF">FBUS_04942</name>
</gene>
<proteinExistence type="predicted"/>
<dbReference type="InterPro" id="IPR013785">
    <property type="entry name" value="Aldolase_TIM"/>
</dbReference>
<dbReference type="InterPro" id="IPR016471">
    <property type="entry name" value="Nicotinamide_PRibTrfase"/>
</dbReference>
<dbReference type="EMBL" id="LUCM01010003">
    <property type="protein sequence ID" value="KAA0186053.1"/>
    <property type="molecule type" value="Genomic_DNA"/>
</dbReference>
<comment type="caution">
    <text evidence="1">The sequence shown here is derived from an EMBL/GenBank/DDBJ whole genome shotgun (WGS) entry which is preliminary data.</text>
</comment>
<name>A0A8E0VG38_9TREM</name>
<organism evidence="1 2">
    <name type="scientific">Fasciolopsis buskii</name>
    <dbReference type="NCBI Taxonomy" id="27845"/>
    <lineage>
        <taxon>Eukaryota</taxon>
        <taxon>Metazoa</taxon>
        <taxon>Spiralia</taxon>
        <taxon>Lophotrochozoa</taxon>
        <taxon>Platyhelminthes</taxon>
        <taxon>Trematoda</taxon>
        <taxon>Digenea</taxon>
        <taxon>Plagiorchiida</taxon>
        <taxon>Echinostomata</taxon>
        <taxon>Echinostomatoidea</taxon>
        <taxon>Fasciolidae</taxon>
        <taxon>Fasciolopsis</taxon>
    </lineage>
</organism>
<keyword evidence="2" id="KW-1185">Reference proteome</keyword>
<reference evidence="1" key="1">
    <citation type="submission" date="2019-05" db="EMBL/GenBank/DDBJ databases">
        <title>Annotation for the trematode Fasciolopsis buski.</title>
        <authorList>
            <person name="Choi Y.-J."/>
        </authorList>
    </citation>
    <scope>NUCLEOTIDE SEQUENCE</scope>
    <source>
        <strain evidence="1">HT</strain>
        <tissue evidence="1">Whole worm</tissue>
    </source>
</reference>
<evidence type="ECO:0000313" key="1">
    <source>
        <dbReference type="EMBL" id="KAA0186053.1"/>
    </source>
</evidence>
<dbReference type="Proteomes" id="UP000728185">
    <property type="component" value="Unassembled WGS sequence"/>
</dbReference>
<dbReference type="Gene3D" id="3.20.20.70">
    <property type="entry name" value="Aldolase class I"/>
    <property type="match status" value="1"/>
</dbReference>
<dbReference type="PANTHER" id="PTHR43816">
    <property type="entry name" value="NICOTINAMIDE PHOSPHORIBOSYLTRANSFERASE"/>
    <property type="match status" value="1"/>
</dbReference>
<dbReference type="OrthoDB" id="193380at2759"/>
<dbReference type="GO" id="GO:0009435">
    <property type="term" value="P:NAD+ biosynthetic process"/>
    <property type="evidence" value="ECO:0007669"/>
    <property type="project" value="TreeGrafter"/>
</dbReference>